<dbReference type="Proteomes" id="UP000198804">
    <property type="component" value="Unassembled WGS sequence"/>
</dbReference>
<protein>
    <submittedName>
        <fullName evidence="2">Uncharacterized protein</fullName>
    </submittedName>
</protein>
<name>A0A1I4ALY1_9HYPH</name>
<accession>A0A1I4ALY1</accession>
<reference evidence="3" key="1">
    <citation type="submission" date="2016-10" db="EMBL/GenBank/DDBJ databases">
        <authorList>
            <person name="Varghese N."/>
            <person name="Submissions S."/>
        </authorList>
    </citation>
    <scope>NUCLEOTIDE SEQUENCE [LARGE SCALE GENOMIC DNA]</scope>
    <source>
        <strain evidence="3">CGMCC 1.6474</strain>
    </source>
</reference>
<keyword evidence="3" id="KW-1185">Reference proteome</keyword>
<evidence type="ECO:0000256" key="1">
    <source>
        <dbReference type="SAM" id="MobiDB-lite"/>
    </source>
</evidence>
<feature type="region of interest" description="Disordered" evidence="1">
    <location>
        <begin position="185"/>
        <end position="352"/>
    </location>
</feature>
<feature type="compositionally biased region" description="Basic and acidic residues" evidence="1">
    <location>
        <begin position="204"/>
        <end position="214"/>
    </location>
</feature>
<dbReference type="AlphaFoldDB" id="A0A1I4ALY1"/>
<dbReference type="EMBL" id="FOSV01000002">
    <property type="protein sequence ID" value="SFK56941.1"/>
    <property type="molecule type" value="Genomic_DNA"/>
</dbReference>
<proteinExistence type="predicted"/>
<evidence type="ECO:0000313" key="3">
    <source>
        <dbReference type="Proteomes" id="UP000198804"/>
    </source>
</evidence>
<gene>
    <name evidence="2" type="ORF">SAMN04488125_102439</name>
</gene>
<feature type="region of interest" description="Disordered" evidence="1">
    <location>
        <begin position="39"/>
        <end position="61"/>
    </location>
</feature>
<organism evidence="2 3">
    <name type="scientific">Methylorubrum salsuginis</name>
    <dbReference type="NCBI Taxonomy" id="414703"/>
    <lineage>
        <taxon>Bacteria</taxon>
        <taxon>Pseudomonadati</taxon>
        <taxon>Pseudomonadota</taxon>
        <taxon>Alphaproteobacteria</taxon>
        <taxon>Hyphomicrobiales</taxon>
        <taxon>Methylobacteriaceae</taxon>
        <taxon>Methylorubrum</taxon>
    </lineage>
</organism>
<evidence type="ECO:0000313" key="2">
    <source>
        <dbReference type="EMBL" id="SFK56941.1"/>
    </source>
</evidence>
<sequence length="352" mass="37470">MRQKQGCRAPVEHVESRAGARVDLEETPIVAVDQQVGAGEAGKTGRAHDPADGLDHGLPHGRGNRVRLVPAAGERAAVAERAQAGGHLPLLGQRQRFDAGAVAEEIQGKGAAGGFLLEVMAGGHRAGGTEADMRATAAARTLEEPRSSFRRCKTSRKRRFPSRPWGGGRRWGWCRMRLGGAFCTTPTPVPLHKGEGNPRPTRPMGDRRMRDREAFAQGGEARGVLQGGDRSRRRPKQGKAAGDLGHQGGRALEPAAEDHAERRASGLRSQGFEPREHRAPVPPPRTEAAGKRAVGFGQRQGVLIAEQVEDEGAQTRPARGLGQRPAGLGGDQERAALPHARRGQPAISTASV</sequence>
<feature type="compositionally biased region" description="Basic and acidic residues" evidence="1">
    <location>
        <begin position="46"/>
        <end position="58"/>
    </location>
</feature>